<dbReference type="InterPro" id="IPR011042">
    <property type="entry name" value="6-blade_b-propeller_TolB-like"/>
</dbReference>
<dbReference type="Gene3D" id="2.120.10.30">
    <property type="entry name" value="TolB, C-terminal domain"/>
    <property type="match status" value="1"/>
</dbReference>
<sequence length="473" mass="50951">MKTSPIAAAALAALAPRQESCDVSILTPDYEIPAVRAGWQAQLVMNGLVKPRTIEVDSEGALLILDAGAGVRHVTFNDHGSTCLEVDQNRLIVDNDKLNHGMALSLDGKTLYASDVENVYAWAYNPATGSIDGEPTVVVTNMTSNQHVTRTLLVSEHSPGYLVISRGSNENLAALSQHMDSGMSQIRAFNVNSTDSYPIQFLDGVVLGWGLRNSVGVAEDPVTGNIYSVENSVDDVERDGQLIKEDNPGEELNLHGTIENASDSSPRNYGYPMCFAVWDADDIPNHDGLQVGDQFASDINSTLTDDICNTEYHKPRLAFPAHYAPLDARFNKDGDELFVSFHGSFNREDPHGYKLSTVEFNNGEPVEPRNSTNSLTDIVYMRSTDACPDNCFRPVGLAWDSKDRLFVTSDSTGEVFILERQSGTPTSDEAGTFVQPAQSGSTDGDSGSAASGVVVQTMGVVAAALCAAMLLSF</sequence>
<evidence type="ECO:0000313" key="3">
    <source>
        <dbReference type="EMBL" id="KAH6689681.1"/>
    </source>
</evidence>
<dbReference type="Pfam" id="PF22807">
    <property type="entry name" value="TrAA12"/>
    <property type="match status" value="1"/>
</dbReference>
<reference evidence="3" key="1">
    <citation type="journal article" date="2021" name="Nat. Commun.">
        <title>Genetic determinants of endophytism in the Arabidopsis root mycobiome.</title>
        <authorList>
            <person name="Mesny F."/>
            <person name="Miyauchi S."/>
            <person name="Thiergart T."/>
            <person name="Pickel B."/>
            <person name="Atanasova L."/>
            <person name="Karlsson M."/>
            <person name="Huettel B."/>
            <person name="Barry K.W."/>
            <person name="Haridas S."/>
            <person name="Chen C."/>
            <person name="Bauer D."/>
            <person name="Andreopoulos W."/>
            <person name="Pangilinan J."/>
            <person name="LaButti K."/>
            <person name="Riley R."/>
            <person name="Lipzen A."/>
            <person name="Clum A."/>
            <person name="Drula E."/>
            <person name="Henrissat B."/>
            <person name="Kohler A."/>
            <person name="Grigoriev I.V."/>
            <person name="Martin F.M."/>
            <person name="Hacquard S."/>
        </authorList>
    </citation>
    <scope>NUCLEOTIDE SEQUENCE</scope>
    <source>
        <strain evidence="3">MPI-SDFR-AT-0117</strain>
    </source>
</reference>
<dbReference type="AlphaFoldDB" id="A0A9P8VDN0"/>
<feature type="compositionally biased region" description="Low complexity" evidence="1">
    <location>
        <begin position="437"/>
        <end position="448"/>
    </location>
</feature>
<protein>
    <recommendedName>
        <fullName evidence="2">Pyrroloquinoline quinone-dependent pyranose dehydrogenase beta-propeller domain-containing protein</fullName>
    </recommendedName>
</protein>
<dbReference type="InterPro" id="IPR054539">
    <property type="entry name" value="Beta-prop_PDH"/>
</dbReference>
<dbReference type="SUPFAM" id="SSF50952">
    <property type="entry name" value="Soluble quinoprotein glucose dehydrogenase"/>
    <property type="match status" value="1"/>
</dbReference>
<evidence type="ECO:0000313" key="4">
    <source>
        <dbReference type="Proteomes" id="UP000770015"/>
    </source>
</evidence>
<dbReference type="EMBL" id="JAGSXJ010000007">
    <property type="protein sequence ID" value="KAH6689681.1"/>
    <property type="molecule type" value="Genomic_DNA"/>
</dbReference>
<feature type="domain" description="Pyrroloquinoline quinone-dependent pyranose dehydrogenase beta-propeller" evidence="2">
    <location>
        <begin position="34"/>
        <end position="420"/>
    </location>
</feature>
<feature type="region of interest" description="Disordered" evidence="1">
    <location>
        <begin position="423"/>
        <end position="448"/>
    </location>
</feature>
<evidence type="ECO:0000259" key="2">
    <source>
        <dbReference type="Pfam" id="PF22807"/>
    </source>
</evidence>
<evidence type="ECO:0000256" key="1">
    <source>
        <dbReference type="SAM" id="MobiDB-lite"/>
    </source>
</evidence>
<comment type="caution">
    <text evidence="3">The sequence shown here is derived from an EMBL/GenBank/DDBJ whole genome shotgun (WGS) entry which is preliminary data.</text>
</comment>
<dbReference type="OrthoDB" id="507128at2759"/>
<dbReference type="InterPro" id="IPR011041">
    <property type="entry name" value="Quinoprot_gluc/sorb_DH_b-prop"/>
</dbReference>
<accession>A0A9P8VDN0</accession>
<name>A0A9P8VDN0_9PEZI</name>
<proteinExistence type="predicted"/>
<keyword evidence="4" id="KW-1185">Reference proteome</keyword>
<organism evidence="3 4">
    <name type="scientific">Plectosphaerella plurivora</name>
    <dbReference type="NCBI Taxonomy" id="936078"/>
    <lineage>
        <taxon>Eukaryota</taxon>
        <taxon>Fungi</taxon>
        <taxon>Dikarya</taxon>
        <taxon>Ascomycota</taxon>
        <taxon>Pezizomycotina</taxon>
        <taxon>Sordariomycetes</taxon>
        <taxon>Hypocreomycetidae</taxon>
        <taxon>Glomerellales</taxon>
        <taxon>Plectosphaerellaceae</taxon>
        <taxon>Plectosphaerella</taxon>
    </lineage>
</organism>
<gene>
    <name evidence="3" type="ORF">F5X68DRAFT_167240</name>
</gene>
<dbReference type="Proteomes" id="UP000770015">
    <property type="component" value="Unassembled WGS sequence"/>
</dbReference>